<evidence type="ECO:0000313" key="5">
    <source>
        <dbReference type="EMBL" id="MUB66436.1"/>
    </source>
</evidence>
<accession>A0AAW9WPD2</accession>
<keyword evidence="3" id="KW-0804">Transcription</keyword>
<dbReference type="InterPro" id="IPR009057">
    <property type="entry name" value="Homeodomain-like_sf"/>
</dbReference>
<proteinExistence type="predicted"/>
<evidence type="ECO:0000256" key="2">
    <source>
        <dbReference type="ARBA" id="ARBA00023125"/>
    </source>
</evidence>
<comment type="caution">
    <text evidence="5">The sequence shown here is derived from an EMBL/GenBank/DDBJ whole genome shotgun (WGS) entry which is preliminary data.</text>
</comment>
<dbReference type="RefSeq" id="WP_080552330.1">
    <property type="nucleotide sequence ID" value="NZ_CAJKZF010000006.1"/>
</dbReference>
<keyword evidence="1" id="KW-0805">Transcription regulation</keyword>
<gene>
    <name evidence="5" type="ORF">GNE07_25790</name>
</gene>
<evidence type="ECO:0000259" key="4">
    <source>
        <dbReference type="PROSITE" id="PS01124"/>
    </source>
</evidence>
<dbReference type="GeneID" id="301459815"/>
<evidence type="ECO:0000256" key="1">
    <source>
        <dbReference type="ARBA" id="ARBA00023015"/>
    </source>
</evidence>
<feature type="domain" description="HTH araC/xylS-type" evidence="4">
    <location>
        <begin position="1"/>
        <end position="34"/>
    </location>
</feature>
<dbReference type="EMBL" id="WNME01000026">
    <property type="protein sequence ID" value="MUB66436.1"/>
    <property type="molecule type" value="Genomic_DNA"/>
</dbReference>
<organism evidence="5 6">
    <name type="scientific">Hungatella hathewayi</name>
    <dbReference type="NCBI Taxonomy" id="154046"/>
    <lineage>
        <taxon>Bacteria</taxon>
        <taxon>Bacillati</taxon>
        <taxon>Bacillota</taxon>
        <taxon>Clostridia</taxon>
        <taxon>Lachnospirales</taxon>
        <taxon>Lachnospiraceae</taxon>
        <taxon>Hungatella</taxon>
    </lineage>
</organism>
<protein>
    <submittedName>
        <fullName evidence="5">Helix-turn-helix domain-containing protein</fullName>
    </submittedName>
</protein>
<dbReference type="PRINTS" id="PR00032">
    <property type="entry name" value="HTHARAC"/>
</dbReference>
<name>A0AAW9WPD2_9FIRM</name>
<dbReference type="Pfam" id="PF00165">
    <property type="entry name" value="HTH_AraC"/>
    <property type="match status" value="1"/>
</dbReference>
<evidence type="ECO:0000313" key="6">
    <source>
        <dbReference type="Proteomes" id="UP000434223"/>
    </source>
</evidence>
<dbReference type="AlphaFoldDB" id="A0AAW9WPD2"/>
<reference evidence="5 6" key="1">
    <citation type="submission" date="2019-09" db="EMBL/GenBank/DDBJ databases">
        <title>Draft genome sequencing of Hungatella hathewayi 123Y-2.</title>
        <authorList>
            <person name="Lv Q."/>
            <person name="Li S."/>
        </authorList>
    </citation>
    <scope>NUCLEOTIDE SEQUENCE [LARGE SCALE GENOMIC DNA]</scope>
    <source>
        <strain evidence="5 6">123Y-2</strain>
    </source>
</reference>
<dbReference type="GO" id="GO:0043565">
    <property type="term" value="F:sequence-specific DNA binding"/>
    <property type="evidence" value="ECO:0007669"/>
    <property type="project" value="InterPro"/>
</dbReference>
<dbReference type="GO" id="GO:0003700">
    <property type="term" value="F:DNA-binding transcription factor activity"/>
    <property type="evidence" value="ECO:0007669"/>
    <property type="project" value="InterPro"/>
</dbReference>
<keyword evidence="2" id="KW-0238">DNA-binding</keyword>
<sequence>MANVAFTVGYPEPAHFVRAFKEVQGISPTEYKNSL</sequence>
<dbReference type="SUPFAM" id="SSF46689">
    <property type="entry name" value="Homeodomain-like"/>
    <property type="match status" value="1"/>
</dbReference>
<dbReference type="Proteomes" id="UP000434223">
    <property type="component" value="Unassembled WGS sequence"/>
</dbReference>
<evidence type="ECO:0000256" key="3">
    <source>
        <dbReference type="ARBA" id="ARBA00023163"/>
    </source>
</evidence>
<dbReference type="Gene3D" id="1.10.10.60">
    <property type="entry name" value="Homeodomain-like"/>
    <property type="match status" value="1"/>
</dbReference>
<dbReference type="InterPro" id="IPR020449">
    <property type="entry name" value="Tscrpt_reg_AraC-type_HTH"/>
</dbReference>
<dbReference type="PROSITE" id="PS01124">
    <property type="entry name" value="HTH_ARAC_FAMILY_2"/>
    <property type="match status" value="1"/>
</dbReference>
<dbReference type="InterPro" id="IPR018060">
    <property type="entry name" value="HTH_AraC"/>
</dbReference>